<dbReference type="OrthoDB" id="5984008at2759"/>
<sequence>MPQRKHSTEGGLQQPSSGFGRLGLVLREAGELDTAFLANIPNRSSPTELLIGTKIATPFSFPASAASVASGQFVANSVGPTKFSGFSWELWDRFLFPLATRYGSNFSTYRIVQFANNDQMLRAVMLGRVDAGHAALTKNIERAEIVDFTTGWFDTGLAIMTRTMSGVSLGQAMSTVNSIGGVIGAAAFLLVAGLLSMALGLFILERSMPGPRPVMRKGFAAGCRDSLLLTTQLLVGASARIPSGTLSRPVATCCTLGASVLKIVVTAIVTVSLQAAASSMAVSSFSDLSGKTMLMPEATTGEIYVNRNGVGITMIPAENIDSALVRFAAGESEAMLYDQPILSAFIGRDAVTNGAKRFALVGEILERQQYGIALTPGLDNLRKSLDKAILAVYGTTEVAELRARWLYTEEANAAAKTTNEVWQRVDMLAQQALLQRAMGRLDVPADLEDVPPELVEEESRLLAGELVTQGMDPQLAKRAAVVAAMAGVHEDEEDDTVRPADPDQGKSSAAFSVVAVRPADS</sequence>
<dbReference type="Pfam" id="PF00497">
    <property type="entry name" value="SBP_bac_3"/>
    <property type="match status" value="1"/>
</dbReference>
<evidence type="ECO:0000256" key="9">
    <source>
        <dbReference type="ARBA" id="ARBA00023286"/>
    </source>
</evidence>
<keyword evidence="8" id="KW-0325">Glycoprotein</keyword>
<comment type="subcellular location">
    <subcellularLocation>
        <location evidence="1">Membrane</location>
        <topology evidence="1">Multi-pass membrane protein</topology>
    </subcellularLocation>
</comment>
<gene>
    <name evidence="14" type="ORF">FNF27_00334</name>
</gene>
<evidence type="ECO:0000313" key="15">
    <source>
        <dbReference type="Proteomes" id="UP000322899"/>
    </source>
</evidence>
<dbReference type="PANTHER" id="PTHR18966">
    <property type="entry name" value="IONOTROPIC GLUTAMATE RECEPTOR"/>
    <property type="match status" value="1"/>
</dbReference>
<reference evidence="14 15" key="1">
    <citation type="submission" date="2019-07" db="EMBL/GenBank/DDBJ databases">
        <title>Genomes of Cafeteria roenbergensis.</title>
        <authorList>
            <person name="Fischer M.G."/>
            <person name="Hackl T."/>
            <person name="Roman M."/>
        </authorList>
    </citation>
    <scope>NUCLEOTIDE SEQUENCE [LARGE SCALE GENOMIC DNA]</scope>
    <source>
        <strain evidence="14 15">E4-10P</strain>
    </source>
</reference>
<dbReference type="Proteomes" id="UP000322899">
    <property type="component" value="Unassembled WGS sequence"/>
</dbReference>
<evidence type="ECO:0000256" key="3">
    <source>
        <dbReference type="ARBA" id="ARBA00022692"/>
    </source>
</evidence>
<evidence type="ECO:0000256" key="10">
    <source>
        <dbReference type="ARBA" id="ARBA00023303"/>
    </source>
</evidence>
<dbReference type="InterPro" id="IPR001320">
    <property type="entry name" value="Iontro_rcpt_C"/>
</dbReference>
<dbReference type="GO" id="GO:0015276">
    <property type="term" value="F:ligand-gated monoatomic ion channel activity"/>
    <property type="evidence" value="ECO:0007669"/>
    <property type="project" value="InterPro"/>
</dbReference>
<evidence type="ECO:0000256" key="5">
    <source>
        <dbReference type="ARBA" id="ARBA00023065"/>
    </source>
</evidence>
<evidence type="ECO:0000256" key="12">
    <source>
        <dbReference type="SAM" id="Phobius"/>
    </source>
</evidence>
<keyword evidence="5" id="KW-0406">Ion transport</keyword>
<evidence type="ECO:0000256" key="11">
    <source>
        <dbReference type="SAM" id="MobiDB-lite"/>
    </source>
</evidence>
<organism evidence="14 15">
    <name type="scientific">Cafeteria roenbergensis</name>
    <name type="common">Marine flagellate</name>
    <dbReference type="NCBI Taxonomy" id="33653"/>
    <lineage>
        <taxon>Eukaryota</taxon>
        <taxon>Sar</taxon>
        <taxon>Stramenopiles</taxon>
        <taxon>Bigyra</taxon>
        <taxon>Opalozoa</taxon>
        <taxon>Bicosoecida</taxon>
        <taxon>Cafeteriaceae</taxon>
        <taxon>Cafeteria</taxon>
    </lineage>
</organism>
<evidence type="ECO:0000256" key="7">
    <source>
        <dbReference type="ARBA" id="ARBA00023170"/>
    </source>
</evidence>
<evidence type="ECO:0000313" key="14">
    <source>
        <dbReference type="EMBL" id="KAA0178485.1"/>
    </source>
</evidence>
<dbReference type="SUPFAM" id="SSF53850">
    <property type="entry name" value="Periplasmic binding protein-like II"/>
    <property type="match status" value="1"/>
</dbReference>
<dbReference type="EMBL" id="VLTO01000001">
    <property type="protein sequence ID" value="KAA0178485.1"/>
    <property type="molecule type" value="Genomic_DNA"/>
</dbReference>
<feature type="transmembrane region" description="Helical" evidence="12">
    <location>
        <begin position="179"/>
        <end position="204"/>
    </location>
</feature>
<comment type="caution">
    <text evidence="14">The sequence shown here is derived from an EMBL/GenBank/DDBJ whole genome shotgun (WGS) entry which is preliminary data.</text>
</comment>
<dbReference type="SMART" id="SM00079">
    <property type="entry name" value="PBPe"/>
    <property type="match status" value="1"/>
</dbReference>
<dbReference type="InterPro" id="IPR015683">
    <property type="entry name" value="Ionotropic_Glu_rcpt"/>
</dbReference>
<keyword evidence="3 12" id="KW-0812">Transmembrane</keyword>
<keyword evidence="6 12" id="KW-0472">Membrane</keyword>
<protein>
    <recommendedName>
        <fullName evidence="13">Ionotropic glutamate receptor C-terminal domain-containing protein</fullName>
    </recommendedName>
</protein>
<evidence type="ECO:0000256" key="6">
    <source>
        <dbReference type="ARBA" id="ARBA00023136"/>
    </source>
</evidence>
<feature type="domain" description="Ionotropic glutamate receptor C-terminal" evidence="13">
    <location>
        <begin position="67"/>
        <end position="408"/>
    </location>
</feature>
<keyword evidence="10" id="KW-0407">Ion channel</keyword>
<name>A0A5A8EKS4_CAFRO</name>
<evidence type="ECO:0000256" key="1">
    <source>
        <dbReference type="ARBA" id="ARBA00004141"/>
    </source>
</evidence>
<dbReference type="Gene3D" id="3.40.190.10">
    <property type="entry name" value="Periplasmic binding protein-like II"/>
    <property type="match status" value="3"/>
</dbReference>
<accession>A0A5A8EKS4</accession>
<keyword evidence="2" id="KW-0813">Transport</keyword>
<feature type="region of interest" description="Disordered" evidence="11">
    <location>
        <begin position="487"/>
        <end position="521"/>
    </location>
</feature>
<evidence type="ECO:0000256" key="4">
    <source>
        <dbReference type="ARBA" id="ARBA00022989"/>
    </source>
</evidence>
<proteinExistence type="predicted"/>
<dbReference type="AlphaFoldDB" id="A0A5A8EKS4"/>
<evidence type="ECO:0000259" key="13">
    <source>
        <dbReference type="SMART" id="SM00079"/>
    </source>
</evidence>
<evidence type="ECO:0000256" key="2">
    <source>
        <dbReference type="ARBA" id="ARBA00022448"/>
    </source>
</evidence>
<keyword evidence="4 12" id="KW-1133">Transmembrane helix</keyword>
<evidence type="ECO:0000256" key="8">
    <source>
        <dbReference type="ARBA" id="ARBA00023180"/>
    </source>
</evidence>
<dbReference type="InterPro" id="IPR001638">
    <property type="entry name" value="Solute-binding_3/MltF_N"/>
</dbReference>
<keyword evidence="9" id="KW-1071">Ligand-gated ion channel</keyword>
<keyword evidence="7" id="KW-0675">Receptor</keyword>
<dbReference type="GO" id="GO:0016020">
    <property type="term" value="C:membrane"/>
    <property type="evidence" value="ECO:0007669"/>
    <property type="project" value="UniProtKB-SubCell"/>
</dbReference>